<dbReference type="OrthoDB" id="2389779at2"/>
<gene>
    <name evidence="1" type="ORF">ERX29_01350</name>
</gene>
<dbReference type="InterPro" id="IPR010434">
    <property type="entry name" value="DUF1033"/>
</dbReference>
<reference evidence="1 2" key="1">
    <citation type="submission" date="2019-01" db="EMBL/GenBank/DDBJ databases">
        <title>Draft genome sequences of the type strains of six Macrococcus species.</title>
        <authorList>
            <person name="Mazhar S."/>
            <person name="Altermann E."/>
            <person name="Hill C."/>
            <person name="Mcauliffe O."/>
        </authorList>
    </citation>
    <scope>NUCLEOTIDE SEQUENCE [LARGE SCALE GENOMIC DNA]</scope>
    <source>
        <strain evidence="1 2">CCM4815</strain>
    </source>
</reference>
<dbReference type="Proteomes" id="UP000294802">
    <property type="component" value="Unassembled WGS sequence"/>
</dbReference>
<sequence>MFQIKIMRADYEGWWLFEDWQEKVVLTKTFETRAEFMAGYQKQLIDLRQQYPNEVIGKYNIHAFYKNCELEFCEECDEDVQIYHSVIPLENGDVLQDGKLCKCIN</sequence>
<protein>
    <submittedName>
        <fullName evidence="1">DUF1033 family protein</fullName>
    </submittedName>
</protein>
<accession>A0A4R6BXX7</accession>
<organism evidence="1 2">
    <name type="scientific">Macrococcus lamae</name>
    <dbReference type="NCBI Taxonomy" id="198484"/>
    <lineage>
        <taxon>Bacteria</taxon>
        <taxon>Bacillati</taxon>
        <taxon>Bacillota</taxon>
        <taxon>Bacilli</taxon>
        <taxon>Bacillales</taxon>
        <taxon>Staphylococcaceae</taxon>
        <taxon>Macrococcus</taxon>
    </lineage>
</organism>
<evidence type="ECO:0000313" key="1">
    <source>
        <dbReference type="EMBL" id="TDM13275.1"/>
    </source>
</evidence>
<comment type="caution">
    <text evidence="1">The sequence shown here is derived from an EMBL/GenBank/DDBJ whole genome shotgun (WGS) entry which is preliminary data.</text>
</comment>
<dbReference type="RefSeq" id="WP_133442878.1">
    <property type="nucleotide sequence ID" value="NZ_SCWB01000001.1"/>
</dbReference>
<proteinExistence type="predicted"/>
<dbReference type="AlphaFoldDB" id="A0A4R6BXX7"/>
<evidence type="ECO:0000313" key="2">
    <source>
        <dbReference type="Proteomes" id="UP000294802"/>
    </source>
</evidence>
<keyword evidence="2" id="KW-1185">Reference proteome</keyword>
<dbReference type="Pfam" id="PF06279">
    <property type="entry name" value="DUF1033"/>
    <property type="match status" value="1"/>
</dbReference>
<dbReference type="EMBL" id="SCWB01000001">
    <property type="protein sequence ID" value="TDM13275.1"/>
    <property type="molecule type" value="Genomic_DNA"/>
</dbReference>
<name>A0A4R6BXX7_9STAP</name>